<dbReference type="Proteomes" id="UP001431313">
    <property type="component" value="Unassembled WGS sequence"/>
</dbReference>
<gene>
    <name evidence="1" type="ORF">NX801_19880</name>
</gene>
<evidence type="ECO:0000313" key="2">
    <source>
        <dbReference type="Proteomes" id="UP001431313"/>
    </source>
</evidence>
<proteinExistence type="predicted"/>
<dbReference type="EMBL" id="JANUGQ010000017">
    <property type="protein sequence ID" value="MCS0637878.1"/>
    <property type="molecule type" value="Genomic_DNA"/>
</dbReference>
<sequence length="114" mass="12057">MVDTTDLSAAVERFADRLRAAPQSRLQRGAAAEGLALARELAERAQRLEAPGEPPRIMPDAGLFAVADQLVVAGNDLAEILRTARADTPEAARATAARDEALEAVRRAAARATL</sequence>
<name>A0ABT2CKD6_9ACTN</name>
<reference evidence="1" key="1">
    <citation type="submission" date="2022-08" db="EMBL/GenBank/DDBJ databases">
        <authorList>
            <person name="Somphong A."/>
            <person name="Phongsopitanun W."/>
        </authorList>
    </citation>
    <scope>NUCLEOTIDE SEQUENCE</scope>
    <source>
        <strain evidence="1">LP05-1</strain>
    </source>
</reference>
<evidence type="ECO:0000313" key="1">
    <source>
        <dbReference type="EMBL" id="MCS0637878.1"/>
    </source>
</evidence>
<comment type="caution">
    <text evidence="1">The sequence shown here is derived from an EMBL/GenBank/DDBJ whole genome shotgun (WGS) entry which is preliminary data.</text>
</comment>
<organism evidence="1 2">
    <name type="scientific">Streptomyces pyxinae</name>
    <dbReference type="NCBI Taxonomy" id="2970734"/>
    <lineage>
        <taxon>Bacteria</taxon>
        <taxon>Bacillati</taxon>
        <taxon>Actinomycetota</taxon>
        <taxon>Actinomycetes</taxon>
        <taxon>Kitasatosporales</taxon>
        <taxon>Streptomycetaceae</taxon>
        <taxon>Streptomyces</taxon>
    </lineage>
</organism>
<accession>A0ABT2CKD6</accession>
<dbReference type="RefSeq" id="WP_258789143.1">
    <property type="nucleotide sequence ID" value="NZ_JANUGQ010000017.1"/>
</dbReference>
<keyword evidence="2" id="KW-1185">Reference proteome</keyword>
<protein>
    <submittedName>
        <fullName evidence="1">Uncharacterized protein</fullName>
    </submittedName>
</protein>